<dbReference type="NCBIfam" id="TIGR00732">
    <property type="entry name" value="dprA"/>
    <property type="match status" value="1"/>
</dbReference>
<name>A0A1F6UXH2_9BACT</name>
<dbReference type="EMBL" id="MFTL01000005">
    <property type="protein sequence ID" value="OGI61974.1"/>
    <property type="molecule type" value="Genomic_DNA"/>
</dbReference>
<comment type="similarity">
    <text evidence="1">Belongs to the DprA/Smf family.</text>
</comment>
<dbReference type="PANTHER" id="PTHR43022:SF1">
    <property type="entry name" value="PROTEIN SMF"/>
    <property type="match status" value="1"/>
</dbReference>
<evidence type="ECO:0000256" key="1">
    <source>
        <dbReference type="ARBA" id="ARBA00006525"/>
    </source>
</evidence>
<evidence type="ECO:0000259" key="2">
    <source>
        <dbReference type="Pfam" id="PF02481"/>
    </source>
</evidence>
<dbReference type="STRING" id="1801735.A2645_00850"/>
<dbReference type="InterPro" id="IPR036388">
    <property type="entry name" value="WH-like_DNA-bd_sf"/>
</dbReference>
<dbReference type="InterPro" id="IPR003488">
    <property type="entry name" value="DprA"/>
</dbReference>
<dbReference type="InterPro" id="IPR041614">
    <property type="entry name" value="DprA_WH"/>
</dbReference>
<dbReference type="Gene3D" id="3.40.50.450">
    <property type="match status" value="1"/>
</dbReference>
<dbReference type="Pfam" id="PF02481">
    <property type="entry name" value="DNA_processg_A"/>
    <property type="match status" value="1"/>
</dbReference>
<reference evidence="4 5" key="1">
    <citation type="journal article" date="2016" name="Nat. Commun.">
        <title>Thousands of microbial genomes shed light on interconnected biogeochemical processes in an aquifer system.</title>
        <authorList>
            <person name="Anantharaman K."/>
            <person name="Brown C.T."/>
            <person name="Hug L.A."/>
            <person name="Sharon I."/>
            <person name="Castelle C.J."/>
            <person name="Probst A.J."/>
            <person name="Thomas B.C."/>
            <person name="Singh A."/>
            <person name="Wilkins M.J."/>
            <person name="Karaoz U."/>
            <person name="Brodie E.L."/>
            <person name="Williams K.H."/>
            <person name="Hubbard S.S."/>
            <person name="Banfield J.F."/>
        </authorList>
    </citation>
    <scope>NUCLEOTIDE SEQUENCE [LARGE SCALE GENOMIC DNA]</scope>
</reference>
<dbReference type="Proteomes" id="UP000182253">
    <property type="component" value="Unassembled WGS sequence"/>
</dbReference>
<sequence length="285" mass="31222">MNWEIKKLTSGNFPPQLLEIPQPPKELFIVGEFPKETTFLAVVGSRKYTTYGKEACEKLIEGLRGYPIVIVSGLALGIDSIAHKKALDVGLTTIAFPGSGLRPEVLYPRTNYELGKNIVKSGGCLISEFEPDFRAQDFAFPARNRLMAGLSKAVLVIEAEEKSGTLITTRLAVDYNRDVYAVPGSIFSANSKGTNRLIRNGATPVTNSEEILDALGFNVTQKLPLQLDVSPAEKEILDLLIEPRGRDEIVRGLGKPANEVNTLLTVLEIKGIVKEMLGKIRRVDS</sequence>
<proteinExistence type="inferred from homology"/>
<dbReference type="Pfam" id="PF17782">
    <property type="entry name" value="WHD_DprA"/>
    <property type="match status" value="1"/>
</dbReference>
<dbReference type="SUPFAM" id="SSF102405">
    <property type="entry name" value="MCP/YpsA-like"/>
    <property type="match status" value="1"/>
</dbReference>
<comment type="caution">
    <text evidence="4">The sequence shown here is derived from an EMBL/GenBank/DDBJ whole genome shotgun (WGS) entry which is preliminary data.</text>
</comment>
<dbReference type="GO" id="GO:0009294">
    <property type="term" value="P:DNA-mediated transformation"/>
    <property type="evidence" value="ECO:0007669"/>
    <property type="project" value="InterPro"/>
</dbReference>
<dbReference type="InterPro" id="IPR057666">
    <property type="entry name" value="DrpA_SLOG"/>
</dbReference>
<organism evidence="4 5">
    <name type="scientific">Candidatus Nomurabacteria bacterium RIFCSPHIGHO2_01_FULL_39_9</name>
    <dbReference type="NCBI Taxonomy" id="1801735"/>
    <lineage>
        <taxon>Bacteria</taxon>
        <taxon>Candidatus Nomuraibacteriota</taxon>
    </lineage>
</organism>
<dbReference type="PANTHER" id="PTHR43022">
    <property type="entry name" value="PROTEIN SMF"/>
    <property type="match status" value="1"/>
</dbReference>
<evidence type="ECO:0000259" key="3">
    <source>
        <dbReference type="Pfam" id="PF17782"/>
    </source>
</evidence>
<feature type="domain" description="Smf/DprA SLOG" evidence="2">
    <location>
        <begin position="10"/>
        <end position="215"/>
    </location>
</feature>
<evidence type="ECO:0000313" key="5">
    <source>
        <dbReference type="Proteomes" id="UP000182253"/>
    </source>
</evidence>
<evidence type="ECO:0000313" key="4">
    <source>
        <dbReference type="EMBL" id="OGI61974.1"/>
    </source>
</evidence>
<accession>A0A1F6UXH2</accession>
<gene>
    <name evidence="4" type="ORF">A2645_00850</name>
</gene>
<dbReference type="AlphaFoldDB" id="A0A1F6UXH2"/>
<feature type="domain" description="DprA winged helix" evidence="3">
    <location>
        <begin position="227"/>
        <end position="276"/>
    </location>
</feature>
<dbReference type="Gene3D" id="1.10.10.10">
    <property type="entry name" value="Winged helix-like DNA-binding domain superfamily/Winged helix DNA-binding domain"/>
    <property type="match status" value="1"/>
</dbReference>
<protein>
    <submittedName>
        <fullName evidence="4">DNA protecting protein DprA</fullName>
    </submittedName>
</protein>